<keyword evidence="6" id="KW-0902">Two-component regulatory system</keyword>
<dbReference type="PROSITE" id="PS50109">
    <property type="entry name" value="HIS_KIN"/>
    <property type="match status" value="1"/>
</dbReference>
<name>A0A2N3IET5_9BACT</name>
<feature type="domain" description="Histidine kinase" evidence="7">
    <location>
        <begin position="438"/>
        <end position="654"/>
    </location>
</feature>
<dbReference type="EC" id="2.7.13.3" evidence="2"/>
<dbReference type="EMBL" id="MVDE01000003">
    <property type="protein sequence ID" value="PKQ68819.1"/>
    <property type="molecule type" value="Genomic_DNA"/>
</dbReference>
<evidence type="ECO:0000259" key="7">
    <source>
        <dbReference type="PROSITE" id="PS50109"/>
    </source>
</evidence>
<protein>
    <recommendedName>
        <fullName evidence="2">histidine kinase</fullName>
        <ecNumber evidence="2">2.7.13.3</ecNumber>
    </recommendedName>
</protein>
<dbReference type="Proteomes" id="UP000233618">
    <property type="component" value="Unassembled WGS sequence"/>
</dbReference>
<dbReference type="SMART" id="SM01204">
    <property type="entry name" value="FIST_C"/>
    <property type="match status" value="1"/>
</dbReference>
<sequence length="659" mass="74034">MHQHNFKISDISDLKKILQSDEISHSTTHQSLLVQVFSAHNKSDWYLTIGETIKEVYPDAVITGATSVGEITEGRIFTNSTAVLFSFFESAKLNLFSYCCQLGEEEKVGNALLRNTKLLDDKIKGMLLLSTPIANDSGKIFNTLATSSLDFPIFGGGAGDYANERETLVFDGEQCYKEGVVAVCFSGNNLQIELSTCLGWQPLSKEMTITDVGDVAVKTIDNMPAFSVYEKYLGIKADNNFFQNSLEFPFIITRNNHEIARTPFFVNEDDQSIQMVADVKAGEKFRIGYGNPQTIKEESAVLQHQMCNFKPEAIFIYTCICRRFLMQDEVDFETLPFNAIAPTAGFYTFGEFFSNNSFHALLNSSMVTVGFREGEPITKAESSNDTLKKNTLIDPYTNQHNRILSRLIFFINVLIEQMEEKSLKLKVLNEQKNEIIGIVAHDLRSPLGVIQGFSELLEDEMKNEEHKDFASLIHTESSNLLYLLNDLLDISKIESGKLDLKRKEIDYIALIHRNIKTNSFFAQKKNISITVESEIEHQLLSVDEGQIIQVLNNIIGNAIKYSYPDSKIKIKVLKKDDQIITQIIDQGQGIPKEELENVFTMFQKTSTKPTGGEASHGLGLAIVKKIVEGHKGQINVESNQGKGSMFYFSLPIDSCFDNC</sequence>
<dbReference type="InterPro" id="IPR036890">
    <property type="entry name" value="HATPase_C_sf"/>
</dbReference>
<dbReference type="Gene3D" id="1.10.287.130">
    <property type="match status" value="1"/>
</dbReference>
<evidence type="ECO:0000313" key="8">
    <source>
        <dbReference type="EMBL" id="PKQ68819.1"/>
    </source>
</evidence>
<evidence type="ECO:0000256" key="6">
    <source>
        <dbReference type="ARBA" id="ARBA00023012"/>
    </source>
</evidence>
<gene>
    <name evidence="8" type="ORF">BZG01_03655</name>
</gene>
<evidence type="ECO:0000256" key="5">
    <source>
        <dbReference type="ARBA" id="ARBA00022777"/>
    </source>
</evidence>
<evidence type="ECO:0000313" key="9">
    <source>
        <dbReference type="Proteomes" id="UP000233618"/>
    </source>
</evidence>
<dbReference type="SUPFAM" id="SSF47384">
    <property type="entry name" value="Homodimeric domain of signal transducing histidine kinase"/>
    <property type="match status" value="1"/>
</dbReference>
<dbReference type="InterPro" id="IPR013702">
    <property type="entry name" value="FIST_domain_N"/>
</dbReference>
<comment type="catalytic activity">
    <reaction evidence="1">
        <text>ATP + protein L-histidine = ADP + protein N-phospho-L-histidine.</text>
        <dbReference type="EC" id="2.7.13.3"/>
    </reaction>
</comment>
<dbReference type="PANTHER" id="PTHR43711">
    <property type="entry name" value="TWO-COMPONENT HISTIDINE KINASE"/>
    <property type="match status" value="1"/>
</dbReference>
<dbReference type="RefSeq" id="WP_101308470.1">
    <property type="nucleotide sequence ID" value="NZ_MVDE01000003.1"/>
</dbReference>
<organism evidence="8 9">
    <name type="scientific">Labilibaculum manganireducens</name>
    <dbReference type="NCBI Taxonomy" id="1940525"/>
    <lineage>
        <taxon>Bacteria</taxon>
        <taxon>Pseudomonadati</taxon>
        <taxon>Bacteroidota</taxon>
        <taxon>Bacteroidia</taxon>
        <taxon>Marinilabiliales</taxon>
        <taxon>Marinifilaceae</taxon>
        <taxon>Labilibaculum</taxon>
    </lineage>
</organism>
<dbReference type="Pfam" id="PF10442">
    <property type="entry name" value="FIST_C"/>
    <property type="match status" value="1"/>
</dbReference>
<dbReference type="InterPro" id="IPR003661">
    <property type="entry name" value="HisK_dim/P_dom"/>
</dbReference>
<dbReference type="InterPro" id="IPR019494">
    <property type="entry name" value="FIST_C"/>
</dbReference>
<evidence type="ECO:0000256" key="1">
    <source>
        <dbReference type="ARBA" id="ARBA00000085"/>
    </source>
</evidence>
<dbReference type="InterPro" id="IPR036097">
    <property type="entry name" value="HisK_dim/P_sf"/>
</dbReference>
<comment type="caution">
    <text evidence="8">The sequence shown here is derived from an EMBL/GenBank/DDBJ whole genome shotgun (WGS) entry which is preliminary data.</text>
</comment>
<dbReference type="PANTHER" id="PTHR43711:SF26">
    <property type="entry name" value="SENSOR HISTIDINE KINASE RCSC"/>
    <property type="match status" value="1"/>
</dbReference>
<dbReference type="CDD" id="cd00082">
    <property type="entry name" value="HisKA"/>
    <property type="match status" value="1"/>
</dbReference>
<dbReference type="Pfam" id="PF02518">
    <property type="entry name" value="HATPase_c"/>
    <property type="match status" value="1"/>
</dbReference>
<evidence type="ECO:0000256" key="4">
    <source>
        <dbReference type="ARBA" id="ARBA00022679"/>
    </source>
</evidence>
<dbReference type="InterPro" id="IPR050736">
    <property type="entry name" value="Sensor_HK_Regulatory"/>
</dbReference>
<dbReference type="InterPro" id="IPR003594">
    <property type="entry name" value="HATPase_dom"/>
</dbReference>
<dbReference type="SUPFAM" id="SSF55874">
    <property type="entry name" value="ATPase domain of HSP90 chaperone/DNA topoisomerase II/histidine kinase"/>
    <property type="match status" value="1"/>
</dbReference>
<dbReference type="Pfam" id="PF08495">
    <property type="entry name" value="FIST"/>
    <property type="match status" value="1"/>
</dbReference>
<dbReference type="Gene3D" id="3.30.565.10">
    <property type="entry name" value="Histidine kinase-like ATPase, C-terminal domain"/>
    <property type="match status" value="1"/>
</dbReference>
<evidence type="ECO:0000256" key="2">
    <source>
        <dbReference type="ARBA" id="ARBA00012438"/>
    </source>
</evidence>
<dbReference type="SMART" id="SM00388">
    <property type="entry name" value="HisKA"/>
    <property type="match status" value="1"/>
</dbReference>
<keyword evidence="4" id="KW-0808">Transferase</keyword>
<dbReference type="FunFam" id="3.30.565.10:FF:000006">
    <property type="entry name" value="Sensor histidine kinase WalK"/>
    <property type="match status" value="1"/>
</dbReference>
<dbReference type="InterPro" id="IPR004358">
    <property type="entry name" value="Sig_transdc_His_kin-like_C"/>
</dbReference>
<dbReference type="GO" id="GO:0000155">
    <property type="term" value="F:phosphorelay sensor kinase activity"/>
    <property type="evidence" value="ECO:0007669"/>
    <property type="project" value="InterPro"/>
</dbReference>
<proteinExistence type="predicted"/>
<evidence type="ECO:0000256" key="3">
    <source>
        <dbReference type="ARBA" id="ARBA00022553"/>
    </source>
</evidence>
<dbReference type="SMART" id="SM00897">
    <property type="entry name" value="FIST"/>
    <property type="match status" value="1"/>
</dbReference>
<accession>A0A2N3IET5</accession>
<keyword evidence="3" id="KW-0597">Phosphoprotein</keyword>
<dbReference type="Pfam" id="PF00512">
    <property type="entry name" value="HisKA"/>
    <property type="match status" value="1"/>
</dbReference>
<dbReference type="SMART" id="SM00387">
    <property type="entry name" value="HATPase_c"/>
    <property type="match status" value="1"/>
</dbReference>
<reference evidence="8 9" key="1">
    <citation type="journal article" date="2017" name="Front. Microbiol.">
        <title>Labilibaculum manganireducens gen. nov., sp. nov. and Labilibaculum filiforme sp. nov., Novel Bacteroidetes Isolated from Subsurface Sediments of the Baltic Sea.</title>
        <authorList>
            <person name="Vandieken V."/>
            <person name="Marshall I.P."/>
            <person name="Niemann H."/>
            <person name="Engelen B."/>
            <person name="Cypionka H."/>
        </authorList>
    </citation>
    <scope>NUCLEOTIDE SEQUENCE [LARGE SCALE GENOMIC DNA]</scope>
    <source>
        <strain evidence="8 9">59.10-2M</strain>
    </source>
</reference>
<dbReference type="CDD" id="cd00075">
    <property type="entry name" value="HATPase"/>
    <property type="match status" value="1"/>
</dbReference>
<dbReference type="InterPro" id="IPR005467">
    <property type="entry name" value="His_kinase_dom"/>
</dbReference>
<dbReference type="PRINTS" id="PR00344">
    <property type="entry name" value="BCTRLSENSOR"/>
</dbReference>
<dbReference type="AlphaFoldDB" id="A0A2N3IET5"/>
<keyword evidence="5" id="KW-0418">Kinase</keyword>
<keyword evidence="9" id="KW-1185">Reference proteome</keyword>